<dbReference type="PANTHER" id="PTHR18866">
    <property type="entry name" value="CARBOXYLASE:PYRUVATE/ACETYL-COA/PROPIONYL-COA CARBOXYLASE"/>
    <property type="match status" value="1"/>
</dbReference>
<sequence length="725" mass="77461">MPTFHTVLIANRGEIACRIAKTAKRLGLRTVAVFSDADRQARHVRLCDDAYPLGGESPADSYLRPEKILAAARAYGAQAIHPGYGFLSENPDFAEACQAAGLILIGPSPAAMRAMGDKSAAKTTMAQAGVPLVPGYHGAVQDPDLLAREAAQIGYPVLIKASAGGGGKGMRIVDNAADFAAALASCQREAKNAFGNDKVLIEKYIVKPRHIEIQVFADQQGNAVYLFERDCSLQRRHQKVLEEAPAPHLSEPIRQAMGQAAVAAAKAVNYVGAGTVEFIYAPSGEFYFMEMNTRLQVEHPVTEMITGLDLVEWQFRVAAGEPLPRQQAQLAIRGHAIEARLYAEQPEHDFLPSIGHLTYCQLPSTAVCGLAVGEFTHHYALRVDSGVQAGNDITPLYDPMIAKLIAWGETREMALANLAVLLKHTHVVGVQTNARFLRRVIAHPAFIQAELDTGFIARHAADLLSLPVATTVHGLLATIAQLTHEASAESAVNALQTASRSPYAAKTAWRIQGPAWRSLQFASVQKGNNDGPVIQVDYLAPAPAWQHPAIAGLPQMAVAGVSHAVHYQTQPLYGATHTDPAGWEIQLQWGEIAVTAQLFVTATGWKINLAGNPEQDGVTLRYLDPRAVQAGAEAGHAGEQNLRAPMPGKVVALLAAIGQPVAAGAPLLVLEAMKMEHTLRAATAGQVDEWLCAVGEQVADGAQLLRFSAAATSPVNEHTPLAEEA</sequence>
<dbReference type="InterPro" id="IPR011764">
    <property type="entry name" value="Biotin_carboxylation_dom"/>
</dbReference>
<dbReference type="InterPro" id="IPR011761">
    <property type="entry name" value="ATP-grasp"/>
</dbReference>
<dbReference type="PROSITE" id="PS00866">
    <property type="entry name" value="CPSASE_1"/>
    <property type="match status" value="1"/>
</dbReference>
<feature type="domain" description="Biotin carboxylation" evidence="9">
    <location>
        <begin position="3"/>
        <end position="461"/>
    </location>
</feature>
<dbReference type="Gene3D" id="3.30.1490.20">
    <property type="entry name" value="ATP-grasp fold, A domain"/>
    <property type="match status" value="1"/>
</dbReference>
<keyword evidence="2" id="KW-0436">Ligase</keyword>
<dbReference type="AlphaFoldDB" id="A0A368L6D8"/>
<dbReference type="EMBL" id="QPGB01000002">
    <property type="protein sequence ID" value="RCS58720.1"/>
    <property type="molecule type" value="Genomic_DNA"/>
</dbReference>
<dbReference type="InterPro" id="IPR005482">
    <property type="entry name" value="Biotin_COase_C"/>
</dbReference>
<dbReference type="SUPFAM" id="SSF52440">
    <property type="entry name" value="PreATP-grasp domain"/>
    <property type="match status" value="1"/>
</dbReference>
<evidence type="ECO:0000313" key="10">
    <source>
        <dbReference type="EMBL" id="RCS58720.1"/>
    </source>
</evidence>
<accession>A0A368L6D8</accession>
<dbReference type="Pfam" id="PF00289">
    <property type="entry name" value="Biotin_carb_N"/>
    <property type="match status" value="1"/>
</dbReference>
<dbReference type="PANTHER" id="PTHR18866:SF33">
    <property type="entry name" value="METHYLCROTONOYL-COA CARBOXYLASE SUBUNIT ALPHA, MITOCHONDRIAL-RELATED"/>
    <property type="match status" value="1"/>
</dbReference>
<keyword evidence="5" id="KW-0092">Biotin</keyword>
<dbReference type="PROSITE" id="PS50979">
    <property type="entry name" value="BC"/>
    <property type="match status" value="1"/>
</dbReference>
<comment type="cofactor">
    <cofactor evidence="1">
        <name>biotin</name>
        <dbReference type="ChEBI" id="CHEBI:57586"/>
    </cofactor>
</comment>
<dbReference type="Gene3D" id="3.30.700.40">
    <property type="match status" value="1"/>
</dbReference>
<name>A0A368L6D8_9BURK</name>
<dbReference type="PROSITE" id="PS50968">
    <property type="entry name" value="BIOTINYL_LIPOYL"/>
    <property type="match status" value="1"/>
</dbReference>
<proteinExistence type="predicted"/>
<keyword evidence="3 6" id="KW-0547">Nucleotide-binding</keyword>
<dbReference type="InterPro" id="IPR013815">
    <property type="entry name" value="ATP_grasp_subdomain_1"/>
</dbReference>
<dbReference type="Pfam" id="PF02786">
    <property type="entry name" value="CPSase_L_D2"/>
    <property type="match status" value="1"/>
</dbReference>
<evidence type="ECO:0000259" key="7">
    <source>
        <dbReference type="PROSITE" id="PS50968"/>
    </source>
</evidence>
<feature type="domain" description="Lipoyl-binding" evidence="7">
    <location>
        <begin position="631"/>
        <end position="708"/>
    </location>
</feature>
<dbReference type="InterPro" id="IPR005479">
    <property type="entry name" value="CPAse_ATP-bd"/>
</dbReference>
<dbReference type="InterPro" id="IPR050856">
    <property type="entry name" value="Biotin_carboxylase_complex"/>
</dbReference>
<dbReference type="PROSITE" id="PS00867">
    <property type="entry name" value="CPSASE_2"/>
    <property type="match status" value="1"/>
</dbReference>
<evidence type="ECO:0000256" key="1">
    <source>
        <dbReference type="ARBA" id="ARBA00001953"/>
    </source>
</evidence>
<dbReference type="InterPro" id="IPR011054">
    <property type="entry name" value="Rudment_hybrid_motif"/>
</dbReference>
<dbReference type="Gene3D" id="3.30.470.20">
    <property type="entry name" value="ATP-grasp fold, B domain"/>
    <property type="match status" value="1"/>
</dbReference>
<reference evidence="10 11" key="1">
    <citation type="journal article" date="2018" name="Int. J. Syst. Evol. Microbiol.">
        <title>Parvibium lacunae gen. nov., sp. nov., a new member of the family Alcaligenaceae isolated from a freshwater pond.</title>
        <authorList>
            <person name="Chen W.M."/>
            <person name="Xie P.B."/>
            <person name="Hsu M.Y."/>
            <person name="Sheu S.Y."/>
        </authorList>
    </citation>
    <scope>NUCLEOTIDE SEQUENCE [LARGE SCALE GENOMIC DNA]</scope>
    <source>
        <strain evidence="10 11">KMB9</strain>
    </source>
</reference>
<dbReference type="GO" id="GO:0046872">
    <property type="term" value="F:metal ion binding"/>
    <property type="evidence" value="ECO:0007669"/>
    <property type="project" value="InterPro"/>
</dbReference>
<dbReference type="FunFam" id="3.30.470.20:FF:000028">
    <property type="entry name" value="Methylcrotonoyl-CoA carboxylase subunit alpha, mitochondrial"/>
    <property type="match status" value="1"/>
</dbReference>
<dbReference type="Gene3D" id="3.40.50.20">
    <property type="match status" value="1"/>
</dbReference>
<gene>
    <name evidence="10" type="ORF">DU000_07215</name>
</gene>
<dbReference type="Pfam" id="PF00364">
    <property type="entry name" value="Biotin_lipoyl"/>
    <property type="match status" value="1"/>
</dbReference>
<feature type="domain" description="ATP-grasp" evidence="8">
    <location>
        <begin position="122"/>
        <end position="319"/>
    </location>
</feature>
<dbReference type="FunFam" id="3.30.1490.20:FF:000003">
    <property type="entry name" value="acetyl-CoA carboxylase isoform X1"/>
    <property type="match status" value="1"/>
</dbReference>
<dbReference type="SMART" id="SM00878">
    <property type="entry name" value="Biotin_carb_C"/>
    <property type="match status" value="1"/>
</dbReference>
<dbReference type="SUPFAM" id="SSF51230">
    <property type="entry name" value="Single hybrid motif"/>
    <property type="match status" value="1"/>
</dbReference>
<dbReference type="GO" id="GO:0016874">
    <property type="term" value="F:ligase activity"/>
    <property type="evidence" value="ECO:0007669"/>
    <property type="project" value="UniProtKB-KW"/>
</dbReference>
<evidence type="ECO:0000256" key="3">
    <source>
        <dbReference type="ARBA" id="ARBA00022741"/>
    </source>
</evidence>
<keyword evidence="11" id="KW-1185">Reference proteome</keyword>
<protein>
    <submittedName>
        <fullName evidence="10">ATP-grasp domain-containing protein</fullName>
    </submittedName>
</protein>
<dbReference type="SUPFAM" id="SSF51246">
    <property type="entry name" value="Rudiment single hybrid motif"/>
    <property type="match status" value="1"/>
</dbReference>
<organism evidence="10 11">
    <name type="scientific">Parvibium lacunae</name>
    <dbReference type="NCBI Taxonomy" id="1888893"/>
    <lineage>
        <taxon>Bacteria</taxon>
        <taxon>Pseudomonadati</taxon>
        <taxon>Pseudomonadota</taxon>
        <taxon>Betaproteobacteria</taxon>
        <taxon>Burkholderiales</taxon>
        <taxon>Alcaligenaceae</taxon>
        <taxon>Parvibium</taxon>
    </lineage>
</organism>
<dbReference type="SUPFAM" id="SSF56059">
    <property type="entry name" value="Glutathione synthetase ATP-binding domain-like"/>
    <property type="match status" value="1"/>
</dbReference>
<evidence type="ECO:0000256" key="6">
    <source>
        <dbReference type="PROSITE-ProRule" id="PRU00409"/>
    </source>
</evidence>
<dbReference type="InterPro" id="IPR000089">
    <property type="entry name" value="Biotin_lipoyl"/>
</dbReference>
<dbReference type="GO" id="GO:0005524">
    <property type="term" value="F:ATP binding"/>
    <property type="evidence" value="ECO:0007669"/>
    <property type="project" value="UniProtKB-UniRule"/>
</dbReference>
<evidence type="ECO:0000256" key="2">
    <source>
        <dbReference type="ARBA" id="ARBA00022598"/>
    </source>
</evidence>
<comment type="caution">
    <text evidence="10">The sequence shown here is derived from an EMBL/GenBank/DDBJ whole genome shotgun (WGS) entry which is preliminary data.</text>
</comment>
<evidence type="ECO:0000313" key="11">
    <source>
        <dbReference type="Proteomes" id="UP000252357"/>
    </source>
</evidence>
<dbReference type="CDD" id="cd06850">
    <property type="entry name" value="biotinyl_domain"/>
    <property type="match status" value="1"/>
</dbReference>
<dbReference type="FunFam" id="3.40.50.20:FF:000010">
    <property type="entry name" value="Propionyl-CoA carboxylase subunit alpha"/>
    <property type="match status" value="1"/>
</dbReference>
<evidence type="ECO:0000256" key="4">
    <source>
        <dbReference type="ARBA" id="ARBA00022840"/>
    </source>
</evidence>
<dbReference type="OrthoDB" id="9803706at2"/>
<evidence type="ECO:0000259" key="9">
    <source>
        <dbReference type="PROSITE" id="PS50979"/>
    </source>
</evidence>
<keyword evidence="4 6" id="KW-0067">ATP-binding</keyword>
<dbReference type="Pfam" id="PF02785">
    <property type="entry name" value="Biotin_carb_C"/>
    <property type="match status" value="1"/>
</dbReference>
<dbReference type="InterPro" id="IPR016185">
    <property type="entry name" value="PreATP-grasp_dom_sf"/>
</dbReference>
<evidence type="ECO:0000256" key="5">
    <source>
        <dbReference type="ARBA" id="ARBA00023267"/>
    </source>
</evidence>
<dbReference type="PROSITE" id="PS50975">
    <property type="entry name" value="ATP_GRASP"/>
    <property type="match status" value="1"/>
</dbReference>
<dbReference type="Proteomes" id="UP000252357">
    <property type="component" value="Unassembled WGS sequence"/>
</dbReference>
<dbReference type="InterPro" id="IPR005481">
    <property type="entry name" value="BC-like_N"/>
</dbReference>
<dbReference type="SMART" id="SM01209">
    <property type="entry name" value="GARS_A"/>
    <property type="match status" value="1"/>
</dbReference>
<dbReference type="InterPro" id="IPR011053">
    <property type="entry name" value="Single_hybrid_motif"/>
</dbReference>
<evidence type="ECO:0000259" key="8">
    <source>
        <dbReference type="PROSITE" id="PS50975"/>
    </source>
</evidence>
<dbReference type="Gene3D" id="2.40.50.100">
    <property type="match status" value="1"/>
</dbReference>